<organism evidence="3">
    <name type="scientific">Hydatigena taeniaeformis</name>
    <name type="common">Feline tapeworm</name>
    <name type="synonym">Taenia taeniaeformis</name>
    <dbReference type="NCBI Taxonomy" id="6205"/>
    <lineage>
        <taxon>Eukaryota</taxon>
        <taxon>Metazoa</taxon>
        <taxon>Spiralia</taxon>
        <taxon>Lophotrochozoa</taxon>
        <taxon>Platyhelminthes</taxon>
        <taxon>Cestoda</taxon>
        <taxon>Eucestoda</taxon>
        <taxon>Cyclophyllidea</taxon>
        <taxon>Taeniidae</taxon>
        <taxon>Hydatigera</taxon>
    </lineage>
</organism>
<feature type="region of interest" description="Disordered" evidence="2">
    <location>
        <begin position="556"/>
        <end position="575"/>
    </location>
</feature>
<evidence type="ECO:0000256" key="2">
    <source>
        <dbReference type="SAM" id="MobiDB-lite"/>
    </source>
</evidence>
<feature type="region of interest" description="Disordered" evidence="2">
    <location>
        <begin position="584"/>
        <end position="620"/>
    </location>
</feature>
<dbReference type="STRING" id="6205.A0A158REK7"/>
<dbReference type="WBParaSite" id="TTAC_0000749801-mRNA-1">
    <property type="protein sequence ID" value="TTAC_0000749801-mRNA-1"/>
    <property type="gene ID" value="TTAC_0000749801"/>
</dbReference>
<feature type="compositionally biased region" description="Basic and acidic residues" evidence="2">
    <location>
        <begin position="588"/>
        <end position="601"/>
    </location>
</feature>
<keyword evidence="1" id="KW-0175">Coiled coil</keyword>
<feature type="compositionally biased region" description="Polar residues" evidence="2">
    <location>
        <begin position="558"/>
        <end position="567"/>
    </location>
</feature>
<dbReference type="AlphaFoldDB" id="A0A158REK7"/>
<protein>
    <submittedName>
        <fullName evidence="3">CC2-LZ domain-containing protein</fullName>
    </submittedName>
</protein>
<accession>A0A158REK7</accession>
<feature type="compositionally biased region" description="Polar residues" evidence="2">
    <location>
        <begin position="607"/>
        <end position="618"/>
    </location>
</feature>
<feature type="coiled-coil region" evidence="1">
    <location>
        <begin position="324"/>
        <end position="441"/>
    </location>
</feature>
<name>A0A158REK7_HYDTA</name>
<proteinExistence type="predicted"/>
<evidence type="ECO:0000256" key="1">
    <source>
        <dbReference type="SAM" id="Coils"/>
    </source>
</evidence>
<reference evidence="3" key="1">
    <citation type="submission" date="2016-04" db="UniProtKB">
        <authorList>
            <consortium name="WormBaseParasite"/>
        </authorList>
    </citation>
    <scope>IDENTIFICATION</scope>
</reference>
<evidence type="ECO:0000313" key="3">
    <source>
        <dbReference type="WBParaSite" id="TTAC_0000749801-mRNA-1"/>
    </source>
</evidence>
<sequence length="650" mass="73745">LEEEDRTIAKLSSGMNSCLHRAQNQFVQPNEIHDIRETEAVLSQVNPFLAMTVFQRGIIDFYNLSLVKPLFSYKIATSITLSRQNAVRIEELQTNLTAKDMQIAHLKSVIAKSNCILRRFTGTGEEPKNGNTICTNPIDRFPNNILRTFRQSLADSLSESGWVCESLEEGEIIDVVRRVLATLTSQTEVSCEPLTVQPQISSLKKDPLATCCSLQSQVTELVGRVAASERRFEEMVEEGSKSQTKRSQSPLKTVEFLPCATDLENSHGQFLKELEYRIPVSQAVFEEMDVTKQRDFILNYIEQLGTPSPAKPESELAPKLHKRMQRLQDELASRDLQLRAWRRKVEGLEEQLAIAKKNEAEATEKRVFTEQRAAQLRKNEVEANKLKTEVLQLRMQLKDSKDVKSRLEAETTRVARLEESLRDLEEIRQRQINQIEELTTTLETEKVAMTRNPIQQAQRVHFDVDASQTLEDSLKEAQEARRLYPFSCIYAVTESETGSEMPYSCGRALVEPHKSTVLLRDFRDIVGRLLGMRVKDLPEPNKDILHGLERLLRESGRNALNQSTPPCTRSAPPRRALHGFSARMGFTHGDDSESQASERKSGPMQHTEISNARSSLRTSAPIRCPSSSLLNTIFTSCGHQQPPARDTRRY</sequence>